<dbReference type="Pfam" id="PF12697">
    <property type="entry name" value="Abhydrolase_6"/>
    <property type="match status" value="1"/>
</dbReference>
<dbReference type="InterPro" id="IPR050471">
    <property type="entry name" value="AB_hydrolase"/>
</dbReference>
<dbReference type="PANTHER" id="PTHR43433">
    <property type="entry name" value="HYDROLASE, ALPHA/BETA FOLD FAMILY PROTEIN"/>
    <property type="match status" value="1"/>
</dbReference>
<keyword evidence="2" id="KW-0378">Hydrolase</keyword>
<dbReference type="AlphaFoldDB" id="A0A256FS40"/>
<organism evidence="2 3">
    <name type="scientific">Brucella thiophenivorans</name>
    <dbReference type="NCBI Taxonomy" id="571255"/>
    <lineage>
        <taxon>Bacteria</taxon>
        <taxon>Pseudomonadati</taxon>
        <taxon>Pseudomonadota</taxon>
        <taxon>Alphaproteobacteria</taxon>
        <taxon>Hyphomicrobiales</taxon>
        <taxon>Brucellaceae</taxon>
        <taxon>Brucella/Ochrobactrum group</taxon>
        <taxon>Brucella</taxon>
    </lineage>
</organism>
<name>A0A256FS40_9HYPH</name>
<keyword evidence="3" id="KW-1185">Reference proteome</keyword>
<dbReference type="GO" id="GO:0016787">
    <property type="term" value="F:hydrolase activity"/>
    <property type="evidence" value="ECO:0007669"/>
    <property type="project" value="UniProtKB-KW"/>
</dbReference>
<evidence type="ECO:0000313" key="2">
    <source>
        <dbReference type="EMBL" id="OYR17568.1"/>
    </source>
</evidence>
<sequence length="258" mass="28914">MYLEKHGRKIFYRMDGNENGKRLVLLNSLGTSTASWGSVVEELATDFQILRIDKAGHGLSDPMTGPRTIADNVDDVHDVILHLNWYGADVCGISIGAMTIIELAARLPDIFDKLILSNTSAYVRPEPLLRRVEIIRQGGICAASENAVKRFFSPDYHKGETLDYLRALDDFNACDAESYIGWCQAIATMDLRPLVKRISNTCLTIIGTYDEATLPSMGHSIYKNLQNATLIELNAGHLPYLEKPKLYAKTLRDFIYEQ</sequence>
<dbReference type="Gene3D" id="3.40.50.1820">
    <property type="entry name" value="alpha/beta hydrolase"/>
    <property type="match status" value="1"/>
</dbReference>
<dbReference type="EMBL" id="NNRJ01000033">
    <property type="protein sequence ID" value="OYR17568.1"/>
    <property type="molecule type" value="Genomic_DNA"/>
</dbReference>
<feature type="domain" description="AB hydrolase-1" evidence="1">
    <location>
        <begin position="23"/>
        <end position="249"/>
    </location>
</feature>
<dbReference type="OrthoDB" id="9793083at2"/>
<dbReference type="SUPFAM" id="SSF53474">
    <property type="entry name" value="alpha/beta-Hydrolases"/>
    <property type="match status" value="1"/>
</dbReference>
<evidence type="ECO:0000313" key="3">
    <source>
        <dbReference type="Proteomes" id="UP000215590"/>
    </source>
</evidence>
<protein>
    <submittedName>
        <fullName evidence="2">Alpha/beta hydrolase family protein</fullName>
    </submittedName>
</protein>
<dbReference type="InterPro" id="IPR029058">
    <property type="entry name" value="AB_hydrolase_fold"/>
</dbReference>
<proteinExistence type="predicted"/>
<evidence type="ECO:0000259" key="1">
    <source>
        <dbReference type="Pfam" id="PF12697"/>
    </source>
</evidence>
<gene>
    <name evidence="2" type="ORF">CEV31_4368</name>
</gene>
<dbReference type="Proteomes" id="UP000215590">
    <property type="component" value="Unassembled WGS sequence"/>
</dbReference>
<comment type="caution">
    <text evidence="2">The sequence shown here is derived from an EMBL/GenBank/DDBJ whole genome shotgun (WGS) entry which is preliminary data.</text>
</comment>
<dbReference type="PANTHER" id="PTHR43433:SF5">
    <property type="entry name" value="AB HYDROLASE-1 DOMAIN-CONTAINING PROTEIN"/>
    <property type="match status" value="1"/>
</dbReference>
<reference evidence="2 3" key="1">
    <citation type="submission" date="2017-07" db="EMBL/GenBank/DDBJ databases">
        <title>Phylogenetic study on the rhizospheric bacterium Ochrobactrum sp. A44.</title>
        <authorList>
            <person name="Krzyzanowska D.M."/>
            <person name="Ossowicki A."/>
            <person name="Rajewska M."/>
            <person name="Maciag T."/>
            <person name="Kaczynski Z."/>
            <person name="Czerwicka M."/>
            <person name="Jafra S."/>
        </authorList>
    </citation>
    <scope>NUCLEOTIDE SEQUENCE [LARGE SCALE GENOMIC DNA]</scope>
    <source>
        <strain evidence="2 3">DSM 7216</strain>
    </source>
</reference>
<dbReference type="RefSeq" id="WP_094507518.1">
    <property type="nucleotide sequence ID" value="NZ_JBHEEK010000046.1"/>
</dbReference>
<dbReference type="InterPro" id="IPR000073">
    <property type="entry name" value="AB_hydrolase_1"/>
</dbReference>
<accession>A0A256FS40</accession>